<reference evidence="1" key="1">
    <citation type="journal article" date="2015" name="Nature">
        <title>Complex archaea that bridge the gap between prokaryotes and eukaryotes.</title>
        <authorList>
            <person name="Spang A."/>
            <person name="Saw J.H."/>
            <person name="Jorgensen S.L."/>
            <person name="Zaremba-Niedzwiedzka K."/>
            <person name="Martijn J."/>
            <person name="Lind A.E."/>
            <person name="van Eijk R."/>
            <person name="Schleper C."/>
            <person name="Guy L."/>
            <person name="Ettema T.J."/>
        </authorList>
    </citation>
    <scope>NUCLEOTIDE SEQUENCE</scope>
</reference>
<dbReference type="Pfam" id="PF00702">
    <property type="entry name" value="Hydrolase"/>
    <property type="match status" value="1"/>
</dbReference>
<dbReference type="Gene3D" id="3.40.50.1000">
    <property type="entry name" value="HAD superfamily/HAD-like"/>
    <property type="match status" value="1"/>
</dbReference>
<dbReference type="InterPro" id="IPR036412">
    <property type="entry name" value="HAD-like_sf"/>
</dbReference>
<dbReference type="SUPFAM" id="SSF56784">
    <property type="entry name" value="HAD-like"/>
    <property type="match status" value="1"/>
</dbReference>
<accession>A0A0F9R6V0</accession>
<organism evidence="1">
    <name type="scientific">marine sediment metagenome</name>
    <dbReference type="NCBI Taxonomy" id="412755"/>
    <lineage>
        <taxon>unclassified sequences</taxon>
        <taxon>metagenomes</taxon>
        <taxon>ecological metagenomes</taxon>
    </lineage>
</organism>
<dbReference type="SFLD" id="SFLDG01129">
    <property type="entry name" value="C1.5:_HAD__Beta-PGM__Phosphata"/>
    <property type="match status" value="1"/>
</dbReference>
<dbReference type="InterPro" id="IPR006439">
    <property type="entry name" value="HAD-SF_hydro_IA"/>
</dbReference>
<dbReference type="PRINTS" id="PR00413">
    <property type="entry name" value="HADHALOGNASE"/>
</dbReference>
<dbReference type="PANTHER" id="PTHR43434">
    <property type="entry name" value="PHOSPHOGLYCOLATE PHOSPHATASE"/>
    <property type="match status" value="1"/>
</dbReference>
<comment type="caution">
    <text evidence="1">The sequence shown here is derived from an EMBL/GenBank/DDBJ whole genome shotgun (WGS) entry which is preliminary data.</text>
</comment>
<evidence type="ECO:0000313" key="1">
    <source>
        <dbReference type="EMBL" id="KKN45032.1"/>
    </source>
</evidence>
<dbReference type="InterPro" id="IPR023198">
    <property type="entry name" value="PGP-like_dom2"/>
</dbReference>
<dbReference type="GO" id="GO:0006281">
    <property type="term" value="P:DNA repair"/>
    <property type="evidence" value="ECO:0007669"/>
    <property type="project" value="TreeGrafter"/>
</dbReference>
<dbReference type="InterPro" id="IPR023214">
    <property type="entry name" value="HAD_sf"/>
</dbReference>
<dbReference type="NCBIfam" id="TIGR01549">
    <property type="entry name" value="HAD-SF-IA-v1"/>
    <property type="match status" value="1"/>
</dbReference>
<dbReference type="SFLD" id="SFLDS00003">
    <property type="entry name" value="Haloacid_Dehalogenase"/>
    <property type="match status" value="1"/>
</dbReference>
<sequence length="233" mass="24680">MTEIKALLFDKDGTLFDFSATWEAWAAGFLTRLSAGSDERAIALGHRIGFDFKNRKFSPDSIVIAGTPAEVVQMLAPQVPELSPDALLDLLNEEAEMAPQLEAVPLLPLLKLLREKGLALGVATNDAEAPAQAHLAEAGITEMFDFIAGFDSGHGAKPGPGQLLAFASKIGVEPGHIAMIGDSTHDMVAGRAAGMVCIAVLTGLATSRDLEGHADVVLRDIGDLPDWLDTRSR</sequence>
<dbReference type="PANTHER" id="PTHR43434:SF1">
    <property type="entry name" value="PHOSPHOGLYCOLATE PHOSPHATASE"/>
    <property type="match status" value="1"/>
</dbReference>
<dbReference type="GO" id="GO:0005829">
    <property type="term" value="C:cytosol"/>
    <property type="evidence" value="ECO:0007669"/>
    <property type="project" value="TreeGrafter"/>
</dbReference>
<dbReference type="Gene3D" id="1.10.150.240">
    <property type="entry name" value="Putative phosphatase, domain 2"/>
    <property type="match status" value="1"/>
</dbReference>
<name>A0A0F9R6V0_9ZZZZ</name>
<gene>
    <name evidence="1" type="ORF">LCGC14_0687100</name>
</gene>
<dbReference type="AlphaFoldDB" id="A0A0F9R6V0"/>
<protein>
    <recommendedName>
        <fullName evidence="2">Phosphoglycolate phosphatase</fullName>
    </recommendedName>
</protein>
<proteinExistence type="predicted"/>
<dbReference type="EMBL" id="LAZR01001415">
    <property type="protein sequence ID" value="KKN45032.1"/>
    <property type="molecule type" value="Genomic_DNA"/>
</dbReference>
<evidence type="ECO:0008006" key="2">
    <source>
        <dbReference type="Google" id="ProtNLM"/>
    </source>
</evidence>
<dbReference type="GO" id="GO:0008967">
    <property type="term" value="F:phosphoglycolate phosphatase activity"/>
    <property type="evidence" value="ECO:0007669"/>
    <property type="project" value="TreeGrafter"/>
</dbReference>
<dbReference type="InterPro" id="IPR050155">
    <property type="entry name" value="HAD-like_hydrolase_sf"/>
</dbReference>